<dbReference type="AlphaFoldDB" id="A0AAD1W4K6"/>
<reference evidence="1" key="1">
    <citation type="submission" date="2022-03" db="EMBL/GenBank/DDBJ databases">
        <authorList>
            <person name="Alioto T."/>
            <person name="Alioto T."/>
            <person name="Gomez Garrido J."/>
        </authorList>
    </citation>
    <scope>NUCLEOTIDE SEQUENCE</scope>
</reference>
<dbReference type="Proteomes" id="UP001295444">
    <property type="component" value="Chromosome 04"/>
</dbReference>
<dbReference type="EMBL" id="OW240915">
    <property type="protein sequence ID" value="CAH2283106.1"/>
    <property type="molecule type" value="Genomic_DNA"/>
</dbReference>
<proteinExistence type="predicted"/>
<sequence>MDGYLGVAPDKRHGSEEEWLGWSAALDSSVAGGAWLAGLKLRCGSNLGRTTQYLRHQVQGVSNGAMRAGIELRIQRLEINCYSTPLVQHTRQASESDRSLNSRRCTSR</sequence>
<evidence type="ECO:0000313" key="1">
    <source>
        <dbReference type="EMBL" id="CAH2283106.1"/>
    </source>
</evidence>
<evidence type="ECO:0000313" key="2">
    <source>
        <dbReference type="Proteomes" id="UP001295444"/>
    </source>
</evidence>
<accession>A0AAD1W4K6</accession>
<gene>
    <name evidence="1" type="ORF">PECUL_23A020619</name>
</gene>
<keyword evidence="2" id="KW-1185">Reference proteome</keyword>
<organism evidence="1 2">
    <name type="scientific">Pelobates cultripes</name>
    <name type="common">Western spadefoot toad</name>
    <dbReference type="NCBI Taxonomy" id="61616"/>
    <lineage>
        <taxon>Eukaryota</taxon>
        <taxon>Metazoa</taxon>
        <taxon>Chordata</taxon>
        <taxon>Craniata</taxon>
        <taxon>Vertebrata</taxon>
        <taxon>Euteleostomi</taxon>
        <taxon>Amphibia</taxon>
        <taxon>Batrachia</taxon>
        <taxon>Anura</taxon>
        <taxon>Pelobatoidea</taxon>
        <taxon>Pelobatidae</taxon>
        <taxon>Pelobates</taxon>
    </lineage>
</organism>
<name>A0AAD1W4K6_PELCU</name>
<protein>
    <submittedName>
        <fullName evidence="1">Uncharacterized protein</fullName>
    </submittedName>
</protein>